<reference evidence="4 5" key="1">
    <citation type="submission" date="2019-07" db="EMBL/GenBank/DDBJ databases">
        <authorList>
            <person name="Park M."/>
        </authorList>
    </citation>
    <scope>NUCLEOTIDE SEQUENCE [LARGE SCALE GENOMIC DNA]</scope>
    <source>
        <strain evidence="4 5">KCTC32445</strain>
    </source>
</reference>
<comment type="subcellular location">
    <subcellularLocation>
        <location evidence="1">Cell membrane</location>
        <topology evidence="1">Multi-pass membrane protein</topology>
    </subcellularLocation>
</comment>
<dbReference type="InterPro" id="IPR003148">
    <property type="entry name" value="RCK_N"/>
</dbReference>
<dbReference type="GO" id="GO:0006813">
    <property type="term" value="P:potassium ion transport"/>
    <property type="evidence" value="ECO:0007669"/>
    <property type="project" value="InterPro"/>
</dbReference>
<dbReference type="Gene3D" id="1.10.287.70">
    <property type="match status" value="1"/>
</dbReference>
<keyword evidence="4" id="KW-0813">Transport</keyword>
<dbReference type="Proteomes" id="UP000320160">
    <property type="component" value="Unassembled WGS sequence"/>
</dbReference>
<keyword evidence="5" id="KW-1185">Reference proteome</keyword>
<dbReference type="Pfam" id="PF07885">
    <property type="entry name" value="Ion_trans_2"/>
    <property type="match status" value="1"/>
</dbReference>
<dbReference type="PANTHER" id="PTHR43833:SF9">
    <property type="entry name" value="POTASSIUM CHANNEL PROTEIN YUGO-RELATED"/>
    <property type="match status" value="1"/>
</dbReference>
<keyword evidence="4" id="KW-0406">Ion transport</keyword>
<keyword evidence="2" id="KW-0812">Transmembrane</keyword>
<evidence type="ECO:0000313" key="5">
    <source>
        <dbReference type="Proteomes" id="UP000320160"/>
    </source>
</evidence>
<evidence type="ECO:0000256" key="2">
    <source>
        <dbReference type="SAM" id="Phobius"/>
    </source>
</evidence>
<dbReference type="SUPFAM" id="SSF51735">
    <property type="entry name" value="NAD(P)-binding Rossmann-fold domains"/>
    <property type="match status" value="1"/>
</dbReference>
<dbReference type="InterPro" id="IPR036291">
    <property type="entry name" value="NAD(P)-bd_dom_sf"/>
</dbReference>
<dbReference type="InterPro" id="IPR050721">
    <property type="entry name" value="Trk_Ktr_HKT_K-transport"/>
</dbReference>
<dbReference type="SUPFAM" id="SSF81324">
    <property type="entry name" value="Voltage-gated potassium channels"/>
    <property type="match status" value="1"/>
</dbReference>
<dbReference type="GO" id="GO:0034220">
    <property type="term" value="P:monoatomic ion transmembrane transport"/>
    <property type="evidence" value="ECO:0007669"/>
    <property type="project" value="UniProtKB-KW"/>
</dbReference>
<keyword evidence="2" id="KW-0472">Membrane</keyword>
<dbReference type="InterPro" id="IPR013099">
    <property type="entry name" value="K_chnl_dom"/>
</dbReference>
<keyword evidence="2" id="KW-1133">Transmembrane helix</keyword>
<name>A0A553WCZ8_9SPHN</name>
<gene>
    <name evidence="4" type="ORF">FOM92_09170</name>
</gene>
<feature type="domain" description="RCK N-terminal" evidence="3">
    <location>
        <begin position="96"/>
        <end position="219"/>
    </location>
</feature>
<dbReference type="AlphaFoldDB" id="A0A553WCZ8"/>
<evidence type="ECO:0000259" key="3">
    <source>
        <dbReference type="PROSITE" id="PS51201"/>
    </source>
</evidence>
<protein>
    <submittedName>
        <fullName evidence="4">Potassium channel family protein</fullName>
    </submittedName>
</protein>
<proteinExistence type="predicted"/>
<organism evidence="4 5">
    <name type="scientific">Sphingorhabdus contaminans</name>
    <dbReference type="NCBI Taxonomy" id="1343899"/>
    <lineage>
        <taxon>Bacteria</taxon>
        <taxon>Pseudomonadati</taxon>
        <taxon>Pseudomonadota</taxon>
        <taxon>Alphaproteobacteria</taxon>
        <taxon>Sphingomonadales</taxon>
        <taxon>Sphingomonadaceae</taxon>
        <taxon>Sphingorhabdus</taxon>
    </lineage>
</organism>
<sequence length="314" mass="33595">MAIALAGHWFDRDGLRDNVDGTISFIDVLYFTAVTITTVGYGDIVPVTSQARLFDTFIVTPIRLFVWLIFLGTAYTFVFQKTWERIKTHMIANTLQHHYVVCGYGAGGESAVTELIRQGVNPDMIVVIDSDAERINNAIKLGVTTLIGDATHNATLGVACIERASALLVSLGRDDTAALVVLSARQLNSTIPISASVRAAENEALLSQAGATSIINPISLGGHLLARSSTHRGTVDYIRDLAAADGTVALHEREVGDQEVGKALHSLRPGLGVRILRNGEPIGFWEDGAQSIEAGDSIIEIVPLPNPNATGSEK</sequence>
<dbReference type="PROSITE" id="PS51201">
    <property type="entry name" value="RCK_N"/>
    <property type="match status" value="1"/>
</dbReference>
<dbReference type="EMBL" id="VKKU01000002">
    <property type="protein sequence ID" value="TSB02565.1"/>
    <property type="molecule type" value="Genomic_DNA"/>
</dbReference>
<dbReference type="GO" id="GO:0005886">
    <property type="term" value="C:plasma membrane"/>
    <property type="evidence" value="ECO:0007669"/>
    <property type="project" value="UniProtKB-SubCell"/>
</dbReference>
<evidence type="ECO:0000313" key="4">
    <source>
        <dbReference type="EMBL" id="TSB02565.1"/>
    </source>
</evidence>
<dbReference type="OrthoDB" id="9799090at2"/>
<feature type="transmembrane region" description="Helical" evidence="2">
    <location>
        <begin position="62"/>
        <end position="79"/>
    </location>
</feature>
<comment type="caution">
    <text evidence="4">The sequence shown here is derived from an EMBL/GenBank/DDBJ whole genome shotgun (WGS) entry which is preliminary data.</text>
</comment>
<dbReference type="Gene3D" id="3.40.50.720">
    <property type="entry name" value="NAD(P)-binding Rossmann-like Domain"/>
    <property type="match status" value="1"/>
</dbReference>
<accession>A0A553WCZ8</accession>
<feature type="transmembrane region" description="Helical" evidence="2">
    <location>
        <begin position="21"/>
        <end position="42"/>
    </location>
</feature>
<dbReference type="PANTHER" id="PTHR43833">
    <property type="entry name" value="POTASSIUM CHANNEL PROTEIN 2-RELATED-RELATED"/>
    <property type="match status" value="1"/>
</dbReference>
<evidence type="ECO:0000256" key="1">
    <source>
        <dbReference type="ARBA" id="ARBA00004651"/>
    </source>
</evidence>
<keyword evidence="4" id="KW-0407">Ion channel</keyword>
<dbReference type="Pfam" id="PF02254">
    <property type="entry name" value="TrkA_N"/>
    <property type="match status" value="1"/>
</dbReference>